<sequence>MWVVAQRGYFLGWEA</sequence>
<evidence type="ECO:0000313" key="2">
    <source>
        <dbReference type="Proteomes" id="UP000028045"/>
    </source>
</evidence>
<name>A0A084B7C1_STACB</name>
<dbReference type="Proteomes" id="UP000028045">
    <property type="component" value="Unassembled WGS sequence"/>
</dbReference>
<evidence type="ECO:0000313" key="1">
    <source>
        <dbReference type="EMBL" id="KEY73450.1"/>
    </source>
</evidence>
<gene>
    <name evidence="1" type="ORF">S7711_10272</name>
</gene>
<organism evidence="1 2">
    <name type="scientific">Stachybotrys chartarum (strain CBS 109288 / IBT 7711)</name>
    <name type="common">Toxic black mold</name>
    <name type="synonym">Stilbospora chartarum</name>
    <dbReference type="NCBI Taxonomy" id="1280523"/>
    <lineage>
        <taxon>Eukaryota</taxon>
        <taxon>Fungi</taxon>
        <taxon>Dikarya</taxon>
        <taxon>Ascomycota</taxon>
        <taxon>Pezizomycotina</taxon>
        <taxon>Sordariomycetes</taxon>
        <taxon>Hypocreomycetidae</taxon>
        <taxon>Hypocreales</taxon>
        <taxon>Stachybotryaceae</taxon>
        <taxon>Stachybotrys</taxon>
    </lineage>
</organism>
<accession>A0A084B7C1</accession>
<dbReference type="HOGENOM" id="CLU_3434177_0_0_1"/>
<dbReference type="EMBL" id="KL647837">
    <property type="protein sequence ID" value="KEY73450.1"/>
    <property type="molecule type" value="Genomic_DNA"/>
</dbReference>
<reference evidence="1 2" key="1">
    <citation type="journal article" date="2014" name="BMC Genomics">
        <title>Comparative genome sequencing reveals chemotype-specific gene clusters in the toxigenic black mold Stachybotrys.</title>
        <authorList>
            <person name="Semeiks J."/>
            <person name="Borek D."/>
            <person name="Otwinowski Z."/>
            <person name="Grishin N.V."/>
        </authorList>
    </citation>
    <scope>NUCLEOTIDE SEQUENCE [LARGE SCALE GENOMIC DNA]</scope>
    <source>
        <strain evidence="2">CBS 109288 / IBT 7711</strain>
    </source>
</reference>
<keyword evidence="2" id="KW-1185">Reference proteome</keyword>
<protein>
    <submittedName>
        <fullName evidence="1">Uncharacterized protein</fullName>
    </submittedName>
</protein>
<proteinExistence type="predicted"/>